<dbReference type="GO" id="GO:0015074">
    <property type="term" value="P:DNA integration"/>
    <property type="evidence" value="ECO:0007669"/>
    <property type="project" value="UniProtKB-KW"/>
</dbReference>
<keyword evidence="2" id="KW-0229">DNA integration</keyword>
<dbReference type="Pfam" id="PF09278">
    <property type="entry name" value="MerR-DNA-bind"/>
    <property type="match status" value="1"/>
</dbReference>
<dbReference type="AlphaFoldDB" id="F7WCJ5"/>
<keyword evidence="6" id="KW-0233">DNA recombination</keyword>
<dbReference type="SUPFAM" id="SSF46689">
    <property type="entry name" value="Homeodomain-like"/>
    <property type="match status" value="1"/>
</dbReference>
<organism evidence="9 10">
    <name type="scientific">Sordaria macrospora (strain ATCC MYA-333 / DSM 997 / K(L3346) / K-hell)</name>
    <dbReference type="NCBI Taxonomy" id="771870"/>
    <lineage>
        <taxon>Eukaryota</taxon>
        <taxon>Fungi</taxon>
        <taxon>Dikarya</taxon>
        <taxon>Ascomycota</taxon>
        <taxon>Pezizomycotina</taxon>
        <taxon>Sordariomycetes</taxon>
        <taxon>Sordariomycetidae</taxon>
        <taxon>Sordariales</taxon>
        <taxon>Sordariaceae</taxon>
        <taxon>Sordaria</taxon>
    </lineage>
</organism>
<dbReference type="GO" id="GO:0006355">
    <property type="term" value="P:regulation of DNA-templated transcription"/>
    <property type="evidence" value="ECO:0007669"/>
    <property type="project" value="InterPro"/>
</dbReference>
<feature type="domain" description="HTH merR-type" evidence="7">
    <location>
        <begin position="11"/>
        <end position="75"/>
    </location>
</feature>
<name>F7WCJ5_SORMK</name>
<dbReference type="SUPFAM" id="SSF46955">
    <property type="entry name" value="Putative DNA-binding domain"/>
    <property type="match status" value="1"/>
</dbReference>
<evidence type="ECO:0000256" key="3">
    <source>
        <dbReference type="ARBA" id="ARBA00023015"/>
    </source>
</evidence>
<dbReference type="eggNOG" id="KOG1263">
    <property type="taxonomic scope" value="Eukaryota"/>
</dbReference>
<dbReference type="CDD" id="cd03768">
    <property type="entry name" value="SR_ResInv"/>
    <property type="match status" value="1"/>
</dbReference>
<keyword evidence="5" id="KW-0804">Transcription</keyword>
<gene>
    <name evidence="9" type="ORF">SMAC_09673</name>
</gene>
<sequence>MEQQVGILRAQLARKTGCNLETIRYYEKVGLLPGPPRSSNGYRVYSPELVQRLQFILRARDLGYAMDEIRSLLSLTDTGAQTCAEVMARTELHLEDVRRRIADLQKIEVTLATTECAVKGQRIGYVRVSTFDQNVDRQLEGQSLDRTFTDKASGKDVNRPQLEALLTFAREGDTVVVHSMDRLARNLDDLRKLVQGLTKRGIRIEFEKESLSFSGEDSPMANLMLSVMGAFAEFERALIRERQREGIAIARQRGAYRGRKRSLSDEMIADLHRRVAAGERKATIARDMGISRETLYQYLRAAA</sequence>
<evidence type="ECO:0000256" key="4">
    <source>
        <dbReference type="ARBA" id="ARBA00023125"/>
    </source>
</evidence>
<dbReference type="Gene3D" id="3.40.50.1390">
    <property type="entry name" value="Resolvase, N-terminal catalytic domain"/>
    <property type="match status" value="1"/>
</dbReference>
<dbReference type="SUPFAM" id="SSF53041">
    <property type="entry name" value="Resolvase-like"/>
    <property type="match status" value="1"/>
</dbReference>
<dbReference type="CDD" id="cd00569">
    <property type="entry name" value="HTH_Hin_like"/>
    <property type="match status" value="1"/>
</dbReference>
<evidence type="ECO:0000256" key="2">
    <source>
        <dbReference type="ARBA" id="ARBA00022908"/>
    </source>
</evidence>
<comment type="caution">
    <text evidence="9">The sequence shown here is derived from an EMBL/GenBank/DDBJ whole genome shotgun (WGS) entry which is preliminary data.</text>
</comment>
<comment type="similarity">
    <text evidence="1">Belongs to the site-specific recombinase resolvase family.</text>
</comment>
<evidence type="ECO:0000313" key="10">
    <source>
        <dbReference type="Proteomes" id="UP000001881"/>
    </source>
</evidence>
<accession>F7WCJ5</accession>
<dbReference type="PROSITE" id="PS00398">
    <property type="entry name" value="RECOMBINASES_2"/>
    <property type="match status" value="1"/>
</dbReference>
<dbReference type="HOGENOM" id="CLU_918801_0_0_1"/>
<dbReference type="InterPro" id="IPR006118">
    <property type="entry name" value="Recombinase_CS"/>
</dbReference>
<dbReference type="Gene3D" id="1.10.10.60">
    <property type="entry name" value="Homeodomain-like"/>
    <property type="match status" value="1"/>
</dbReference>
<keyword evidence="4" id="KW-0238">DNA-binding</keyword>
<dbReference type="Proteomes" id="UP000001881">
    <property type="component" value="Unassembled WGS sequence"/>
</dbReference>
<dbReference type="Pfam" id="PF00376">
    <property type="entry name" value="MerR"/>
    <property type="match status" value="1"/>
</dbReference>
<dbReference type="SMART" id="SM00857">
    <property type="entry name" value="Resolvase"/>
    <property type="match status" value="1"/>
</dbReference>
<dbReference type="PANTHER" id="PTHR30461:SF26">
    <property type="entry name" value="RESOLVASE HOMOLOG YNEB"/>
    <property type="match status" value="1"/>
</dbReference>
<dbReference type="PROSITE" id="PS51736">
    <property type="entry name" value="RECOMBINASES_3"/>
    <property type="match status" value="1"/>
</dbReference>
<dbReference type="InParanoid" id="F7WCJ5"/>
<dbReference type="InterPro" id="IPR000551">
    <property type="entry name" value="MerR-type_HTH_dom"/>
</dbReference>
<dbReference type="EMBL" id="CABT02000145">
    <property type="protein sequence ID" value="CCC14603.1"/>
    <property type="molecule type" value="Genomic_DNA"/>
</dbReference>
<dbReference type="SMART" id="SM00422">
    <property type="entry name" value="HTH_MERR"/>
    <property type="match status" value="1"/>
</dbReference>
<keyword evidence="3" id="KW-0805">Transcription regulation</keyword>
<dbReference type="PROSITE" id="PS00397">
    <property type="entry name" value="RECOMBINASES_1"/>
    <property type="match status" value="1"/>
</dbReference>
<evidence type="ECO:0000256" key="1">
    <source>
        <dbReference type="ARBA" id="ARBA00009913"/>
    </source>
</evidence>
<evidence type="ECO:0000256" key="5">
    <source>
        <dbReference type="ARBA" id="ARBA00023163"/>
    </source>
</evidence>
<evidence type="ECO:0000313" key="9">
    <source>
        <dbReference type="EMBL" id="CCC14603.1"/>
    </source>
</evidence>
<evidence type="ECO:0000259" key="7">
    <source>
        <dbReference type="PROSITE" id="PS50937"/>
    </source>
</evidence>
<dbReference type="InterPro" id="IPR036162">
    <property type="entry name" value="Resolvase-like_N_sf"/>
</dbReference>
<dbReference type="GO" id="GO:0000150">
    <property type="term" value="F:DNA strand exchange activity"/>
    <property type="evidence" value="ECO:0007669"/>
    <property type="project" value="InterPro"/>
</dbReference>
<dbReference type="InterPro" id="IPR006119">
    <property type="entry name" value="Resolv_N"/>
</dbReference>
<dbReference type="GO" id="GO:0003677">
    <property type="term" value="F:DNA binding"/>
    <property type="evidence" value="ECO:0007669"/>
    <property type="project" value="UniProtKB-KW"/>
</dbReference>
<dbReference type="InterPro" id="IPR050639">
    <property type="entry name" value="SSR_resolvase"/>
</dbReference>
<dbReference type="Pfam" id="PF02796">
    <property type="entry name" value="HTH_7"/>
    <property type="match status" value="1"/>
</dbReference>
<evidence type="ECO:0000256" key="6">
    <source>
        <dbReference type="ARBA" id="ARBA00023172"/>
    </source>
</evidence>
<protein>
    <submittedName>
        <fullName evidence="9">WGS project CABT00000000 data, contig 2.145</fullName>
    </submittedName>
</protein>
<feature type="domain" description="Resolvase/invertase-type recombinase catalytic" evidence="8">
    <location>
        <begin position="121"/>
        <end position="254"/>
    </location>
</feature>
<dbReference type="PANTHER" id="PTHR30461">
    <property type="entry name" value="DNA-INVERTASE FROM LAMBDOID PROPHAGE"/>
    <property type="match status" value="1"/>
</dbReference>
<dbReference type="InterPro" id="IPR015358">
    <property type="entry name" value="Tscrpt_reg_MerR_DNA-bd"/>
</dbReference>
<evidence type="ECO:0000259" key="8">
    <source>
        <dbReference type="PROSITE" id="PS51736"/>
    </source>
</evidence>
<dbReference type="PROSITE" id="PS50937">
    <property type="entry name" value="HTH_MERR_2"/>
    <property type="match status" value="1"/>
</dbReference>
<reference evidence="9 10" key="1">
    <citation type="journal article" date="2010" name="PLoS Genet.">
        <title>De novo assembly of a 40 Mb eukaryotic genome from short sequence reads: Sordaria macrospora, a model organism for fungal morphogenesis.</title>
        <authorList>
            <person name="Nowrousian M."/>
            <person name="Stajich J."/>
            <person name="Chu M."/>
            <person name="Engh I."/>
            <person name="Espagne E."/>
            <person name="Halliday K."/>
            <person name="Kamerewerd J."/>
            <person name="Kempken F."/>
            <person name="Knab B."/>
            <person name="Kuo H.C."/>
            <person name="Osiewacz H.D."/>
            <person name="Poeggeler S."/>
            <person name="Read N."/>
            <person name="Seiler S."/>
            <person name="Smith K."/>
            <person name="Zickler D."/>
            <person name="Kueck U."/>
            <person name="Freitag M."/>
        </authorList>
    </citation>
    <scope>NUCLEOTIDE SEQUENCE [LARGE SCALE GENOMIC DNA]</scope>
    <source>
        <strain evidence="10">ATCC MYA-333 / DSM 997 / K(L3346) / K-hell</strain>
        <tissue evidence="9">Mycelium</tissue>
    </source>
</reference>
<keyword evidence="10" id="KW-1185">Reference proteome</keyword>
<dbReference type="InterPro" id="IPR009061">
    <property type="entry name" value="DNA-bd_dom_put_sf"/>
</dbReference>
<dbReference type="InterPro" id="IPR006120">
    <property type="entry name" value="Resolvase_HTH_dom"/>
</dbReference>
<dbReference type="InterPro" id="IPR009057">
    <property type="entry name" value="Homeodomain-like_sf"/>
</dbReference>
<proteinExistence type="inferred from homology"/>
<dbReference type="Gene3D" id="1.10.1660.10">
    <property type="match status" value="1"/>
</dbReference>
<dbReference type="PROSITE" id="PS00552">
    <property type="entry name" value="HTH_MERR_1"/>
    <property type="match status" value="1"/>
</dbReference>
<dbReference type="Pfam" id="PF00239">
    <property type="entry name" value="Resolvase"/>
    <property type="match status" value="1"/>
</dbReference>
<dbReference type="PRINTS" id="PR00040">
    <property type="entry name" value="HTHMERR"/>
</dbReference>